<keyword evidence="11 29" id="KW-1133">Transmembrane helix</keyword>
<dbReference type="PRINTS" id="PR00370">
    <property type="entry name" value="FMOXYGENASE"/>
</dbReference>
<keyword evidence="13 27" id="KW-0503">Monooxygenase</keyword>
<comment type="similarity">
    <text evidence="3 27 28">Belongs to the FMO family.</text>
</comment>
<evidence type="ECO:0000256" key="5">
    <source>
        <dbReference type="ARBA" id="ARBA00022553"/>
    </source>
</evidence>
<evidence type="ECO:0000256" key="6">
    <source>
        <dbReference type="ARBA" id="ARBA00022630"/>
    </source>
</evidence>
<evidence type="ECO:0000256" key="25">
    <source>
        <dbReference type="ARBA" id="ARBA00049443"/>
    </source>
</evidence>
<dbReference type="InterPro" id="IPR050346">
    <property type="entry name" value="FMO-like"/>
</dbReference>
<comment type="catalytic activity">
    <reaction evidence="17">
        <text>hexan-3-one + NADPH + O2 + H(+) = propyl propanoate + NADP(+) + H2O</text>
        <dbReference type="Rhea" id="RHEA:54848"/>
        <dbReference type="ChEBI" id="CHEBI:15377"/>
        <dbReference type="ChEBI" id="CHEBI:15378"/>
        <dbReference type="ChEBI" id="CHEBI:15379"/>
        <dbReference type="ChEBI" id="CHEBI:57783"/>
        <dbReference type="ChEBI" id="CHEBI:58349"/>
        <dbReference type="ChEBI" id="CHEBI:89828"/>
        <dbReference type="ChEBI" id="CHEBI:89891"/>
    </reaction>
    <physiologicalReaction direction="left-to-right" evidence="17">
        <dbReference type="Rhea" id="RHEA:54849"/>
    </physiologicalReaction>
</comment>
<keyword evidence="9" id="KW-0492">Microsome</keyword>
<evidence type="ECO:0000256" key="20">
    <source>
        <dbReference type="ARBA" id="ARBA00047864"/>
    </source>
</evidence>
<dbReference type="GO" id="GO:0016174">
    <property type="term" value="F:NAD(P)H oxidase H2O2-forming activity"/>
    <property type="evidence" value="ECO:0007669"/>
    <property type="project" value="UniProtKB-EC"/>
</dbReference>
<comment type="function">
    <text evidence="16">Acts as a Baeyer-Villiger monooxygenase on a broad range of substrates. Catalyzes the insertion of an oxygen atom into a carbon-carbon bond adjacent to a carbonyl, which converts ketones to esters. Active on diverse carbonyl compounds, whereas soft nucleophiles are mostly non- or poorly reactive. In contrast with other forms of FMO it is non- or poorly active on 'classical' substrates such as drugs, pesticides, and dietary components containing soft nucleophilic heteroatoms. Able to oxidize drug molecules bearing a carbonyl group on an aliphatic chain, such as nabumetone and pentoxifylline. Also, in the absence of substrates, shows slow but yet significant NADPH oxidase activity. Acts as a positive modulator of cholesterol biosynthesis as well as glucose homeostasis, promoting metabolic aging via pleiotropic effects.</text>
</comment>
<dbReference type="SUPFAM" id="SSF51905">
    <property type="entry name" value="FAD/NAD(P)-binding domain"/>
    <property type="match status" value="2"/>
</dbReference>
<dbReference type="eggNOG" id="KOG1399">
    <property type="taxonomic scope" value="Eukaryota"/>
</dbReference>
<evidence type="ECO:0000256" key="11">
    <source>
        <dbReference type="ARBA" id="ARBA00022989"/>
    </source>
</evidence>
<comment type="catalytic activity">
    <reaction evidence="23">
        <text>(2E)-geranial + NADPH + O2 + H(+) = (1E)-2,6-dimethylhepta-1,5-dien-1-yl formate + NADP(+) + H2O</text>
        <dbReference type="Rhea" id="RHEA:54860"/>
        <dbReference type="ChEBI" id="CHEBI:15377"/>
        <dbReference type="ChEBI" id="CHEBI:15378"/>
        <dbReference type="ChEBI" id="CHEBI:15379"/>
        <dbReference type="ChEBI" id="CHEBI:16980"/>
        <dbReference type="ChEBI" id="CHEBI:57783"/>
        <dbReference type="ChEBI" id="CHEBI:58349"/>
        <dbReference type="ChEBI" id="CHEBI:138375"/>
    </reaction>
    <physiologicalReaction direction="left-to-right" evidence="23">
        <dbReference type="Rhea" id="RHEA:54861"/>
    </physiologicalReaction>
</comment>
<comment type="catalytic activity">
    <reaction evidence="19">
        <text>sulcatone + NADPH + O2 + H(+) = 4-methylpent-3-en-1-yl acetate + NADP(+) + H2O</text>
        <dbReference type="Rhea" id="RHEA:54864"/>
        <dbReference type="ChEBI" id="CHEBI:15377"/>
        <dbReference type="ChEBI" id="CHEBI:15378"/>
        <dbReference type="ChEBI" id="CHEBI:15379"/>
        <dbReference type="ChEBI" id="CHEBI:16310"/>
        <dbReference type="ChEBI" id="CHEBI:57783"/>
        <dbReference type="ChEBI" id="CHEBI:58349"/>
        <dbReference type="ChEBI" id="CHEBI:138373"/>
    </reaction>
    <physiologicalReaction direction="left-to-right" evidence="19">
        <dbReference type="Rhea" id="RHEA:54865"/>
    </physiologicalReaction>
</comment>
<comment type="catalytic activity">
    <reaction evidence="24">
        <text>heptan-4-one + NADPH + O2 + H(+) = propyl butanoate + NADP(+) + H2O</text>
        <dbReference type="Rhea" id="RHEA:54852"/>
        <dbReference type="ChEBI" id="CHEBI:15377"/>
        <dbReference type="ChEBI" id="CHEBI:15378"/>
        <dbReference type="ChEBI" id="CHEBI:15379"/>
        <dbReference type="ChEBI" id="CHEBI:57783"/>
        <dbReference type="ChEBI" id="CHEBI:58349"/>
        <dbReference type="ChEBI" id="CHEBI:89484"/>
        <dbReference type="ChEBI" id="CHEBI:89719"/>
    </reaction>
    <physiologicalReaction direction="left-to-right" evidence="24">
        <dbReference type="Rhea" id="RHEA:54853"/>
    </physiologicalReaction>
</comment>
<evidence type="ECO:0000256" key="15">
    <source>
        <dbReference type="ARBA" id="ARBA00023136"/>
    </source>
</evidence>
<evidence type="ECO:0000256" key="29">
    <source>
        <dbReference type="SAM" id="Phobius"/>
    </source>
</evidence>
<keyword evidence="8 27" id="KW-0274">FAD</keyword>
<comment type="cofactor">
    <cofactor evidence="1 27 28">
        <name>FAD</name>
        <dbReference type="ChEBI" id="CHEBI:57692"/>
    </cofactor>
</comment>
<evidence type="ECO:0000256" key="8">
    <source>
        <dbReference type="ARBA" id="ARBA00022827"/>
    </source>
</evidence>
<comment type="catalytic activity">
    <reaction evidence="26">
        <text>octan-3-one + NADPH + O2 + H(+) = pentyl propanoate + NADP(+) + H2O</text>
        <dbReference type="Rhea" id="RHEA:54840"/>
        <dbReference type="ChEBI" id="CHEBI:15377"/>
        <dbReference type="ChEBI" id="CHEBI:15378"/>
        <dbReference type="ChEBI" id="CHEBI:15379"/>
        <dbReference type="ChEBI" id="CHEBI:57783"/>
        <dbReference type="ChEBI" id="CHEBI:58349"/>
        <dbReference type="ChEBI" id="CHEBI:80946"/>
        <dbReference type="ChEBI" id="CHEBI:87373"/>
    </reaction>
    <physiologicalReaction direction="left-to-right" evidence="26">
        <dbReference type="Rhea" id="RHEA:54841"/>
    </physiologicalReaction>
</comment>
<keyword evidence="6 27" id="KW-0285">Flavoprotein</keyword>
<name>M7B995_CHEMY</name>
<keyword evidence="7 29" id="KW-0812">Transmembrane</keyword>
<comment type="catalytic activity">
    <reaction evidence="18">
        <text>heptan-2-one + NADPH + O2 + H(+) = pentyl acetate + NADP(+) + H2O</text>
        <dbReference type="Rhea" id="RHEA:54836"/>
        <dbReference type="ChEBI" id="CHEBI:5672"/>
        <dbReference type="ChEBI" id="CHEBI:15377"/>
        <dbReference type="ChEBI" id="CHEBI:15378"/>
        <dbReference type="ChEBI" id="CHEBI:15379"/>
        <dbReference type="ChEBI" id="CHEBI:57783"/>
        <dbReference type="ChEBI" id="CHEBI:58349"/>
        <dbReference type="ChEBI" id="CHEBI:87362"/>
    </reaction>
    <physiologicalReaction direction="left-to-right" evidence="18">
        <dbReference type="Rhea" id="RHEA:54837"/>
    </physiologicalReaction>
</comment>
<dbReference type="Pfam" id="PF00743">
    <property type="entry name" value="FMO-like"/>
    <property type="match status" value="1"/>
</dbReference>
<dbReference type="InterPro" id="IPR000960">
    <property type="entry name" value="Flavin_mOase"/>
</dbReference>
<dbReference type="GO" id="GO:0050660">
    <property type="term" value="F:flavin adenine dinucleotide binding"/>
    <property type="evidence" value="ECO:0007669"/>
    <property type="project" value="InterPro"/>
</dbReference>
<proteinExistence type="inferred from homology"/>
<comment type="catalytic activity">
    <reaction evidence="22">
        <text>octan-3-one + NADPH + O2 + H(+) = ethyl hexanoate + NADP(+) + H2O</text>
        <dbReference type="Rhea" id="RHEA:54856"/>
        <dbReference type="ChEBI" id="CHEBI:15377"/>
        <dbReference type="ChEBI" id="CHEBI:15378"/>
        <dbReference type="ChEBI" id="CHEBI:15379"/>
        <dbReference type="ChEBI" id="CHEBI:57783"/>
        <dbReference type="ChEBI" id="CHEBI:58349"/>
        <dbReference type="ChEBI" id="CHEBI:80946"/>
        <dbReference type="ChEBI" id="CHEBI:86055"/>
    </reaction>
    <physiologicalReaction direction="left-to-right" evidence="22">
        <dbReference type="Rhea" id="RHEA:54857"/>
    </physiologicalReaction>
</comment>
<comment type="catalytic activity">
    <reaction evidence="21">
        <text>hexan-3-one + NADPH + O2 + H(+) = ethyl butanoate + NADP(+) + H2O</text>
        <dbReference type="Rhea" id="RHEA:54844"/>
        <dbReference type="ChEBI" id="CHEBI:15377"/>
        <dbReference type="ChEBI" id="CHEBI:15378"/>
        <dbReference type="ChEBI" id="CHEBI:15379"/>
        <dbReference type="ChEBI" id="CHEBI:57783"/>
        <dbReference type="ChEBI" id="CHEBI:58349"/>
        <dbReference type="ChEBI" id="CHEBI:88764"/>
        <dbReference type="ChEBI" id="CHEBI:89891"/>
    </reaction>
    <physiologicalReaction direction="left-to-right" evidence="21">
        <dbReference type="Rhea" id="RHEA:54845"/>
    </physiologicalReaction>
</comment>
<dbReference type="GO" id="GO:0004499">
    <property type="term" value="F:N,N-dimethylaniline monooxygenase activity"/>
    <property type="evidence" value="ECO:0007669"/>
    <property type="project" value="UniProtKB-UniRule"/>
</dbReference>
<dbReference type="EC" id="1.-.-.-" evidence="28"/>
<evidence type="ECO:0000313" key="30">
    <source>
        <dbReference type="EMBL" id="EMP34536.1"/>
    </source>
</evidence>
<evidence type="ECO:0000256" key="9">
    <source>
        <dbReference type="ARBA" id="ARBA00022848"/>
    </source>
</evidence>
<keyword evidence="31" id="KW-1185">Reference proteome</keyword>
<comment type="subcellular location">
    <subcellularLocation>
        <location evidence="27">Endoplasmic reticulum membrane</location>
    </subcellularLocation>
    <subcellularLocation>
        <location evidence="2">Microsome membrane</location>
    </subcellularLocation>
</comment>
<evidence type="ECO:0000256" key="21">
    <source>
        <dbReference type="ARBA" id="ARBA00047977"/>
    </source>
</evidence>
<evidence type="ECO:0000313" key="31">
    <source>
        <dbReference type="Proteomes" id="UP000031443"/>
    </source>
</evidence>
<evidence type="ECO:0000256" key="14">
    <source>
        <dbReference type="ARBA" id="ARBA00023098"/>
    </source>
</evidence>
<evidence type="ECO:0000256" key="12">
    <source>
        <dbReference type="ARBA" id="ARBA00023002"/>
    </source>
</evidence>
<dbReference type="FunFam" id="3.50.50.60:FF:000409">
    <property type="entry name" value="Dimethylaniline monooxygenase [N-oxide-forming]"/>
    <property type="match status" value="1"/>
</dbReference>
<dbReference type="EMBL" id="KB532022">
    <property type="protein sequence ID" value="EMP34536.1"/>
    <property type="molecule type" value="Genomic_DNA"/>
</dbReference>
<evidence type="ECO:0000256" key="7">
    <source>
        <dbReference type="ARBA" id="ARBA00022692"/>
    </source>
</evidence>
<evidence type="ECO:0000256" key="2">
    <source>
        <dbReference type="ARBA" id="ARBA00004524"/>
    </source>
</evidence>
<keyword evidence="12 27" id="KW-0560">Oxidoreductase</keyword>
<evidence type="ECO:0000256" key="4">
    <source>
        <dbReference type="ARBA" id="ARBA00022481"/>
    </source>
</evidence>
<reference evidence="31" key="1">
    <citation type="journal article" date="2013" name="Nat. Genet.">
        <title>The draft genomes of soft-shell turtle and green sea turtle yield insights into the development and evolution of the turtle-specific body plan.</title>
        <authorList>
            <person name="Wang Z."/>
            <person name="Pascual-Anaya J."/>
            <person name="Zadissa A."/>
            <person name="Li W."/>
            <person name="Niimura Y."/>
            <person name="Huang Z."/>
            <person name="Li C."/>
            <person name="White S."/>
            <person name="Xiong Z."/>
            <person name="Fang D."/>
            <person name="Wang B."/>
            <person name="Ming Y."/>
            <person name="Chen Y."/>
            <person name="Zheng Y."/>
            <person name="Kuraku S."/>
            <person name="Pignatelli M."/>
            <person name="Herrero J."/>
            <person name="Beal K."/>
            <person name="Nozawa M."/>
            <person name="Li Q."/>
            <person name="Wang J."/>
            <person name="Zhang H."/>
            <person name="Yu L."/>
            <person name="Shigenobu S."/>
            <person name="Wang J."/>
            <person name="Liu J."/>
            <person name="Flicek P."/>
            <person name="Searle S."/>
            <person name="Wang J."/>
            <person name="Kuratani S."/>
            <person name="Yin Y."/>
            <person name="Aken B."/>
            <person name="Zhang G."/>
            <person name="Irie N."/>
        </authorList>
    </citation>
    <scope>NUCLEOTIDE SEQUENCE [LARGE SCALE GENOMIC DNA]</scope>
</reference>
<dbReference type="GO" id="GO:0005789">
    <property type="term" value="C:endoplasmic reticulum membrane"/>
    <property type="evidence" value="ECO:0007669"/>
    <property type="project" value="UniProtKB-SubCell"/>
</dbReference>
<protein>
    <recommendedName>
        <fullName evidence="28">Flavin-containing monooxygenase</fullName>
        <ecNumber evidence="28">1.-.-.-</ecNumber>
    </recommendedName>
</protein>
<dbReference type="InterPro" id="IPR036188">
    <property type="entry name" value="FAD/NAD-bd_sf"/>
</dbReference>
<keyword evidence="27" id="KW-0256">Endoplasmic reticulum</keyword>
<dbReference type="FunFam" id="3.50.50.60:FF:000042">
    <property type="entry name" value="Dimethylaniline monooxygenase [N-oxide-forming]"/>
    <property type="match status" value="1"/>
</dbReference>
<comment type="catalytic activity">
    <reaction evidence="25">
        <text>N,N-dimethylaniline + NADPH + O2 + H(+) = N,N-dimethylaniline N-oxide + NADP(+) + H2O</text>
        <dbReference type="Rhea" id="RHEA:24468"/>
        <dbReference type="ChEBI" id="CHEBI:15377"/>
        <dbReference type="ChEBI" id="CHEBI:15378"/>
        <dbReference type="ChEBI" id="CHEBI:15379"/>
        <dbReference type="ChEBI" id="CHEBI:16269"/>
        <dbReference type="ChEBI" id="CHEBI:17735"/>
        <dbReference type="ChEBI" id="CHEBI:57783"/>
        <dbReference type="ChEBI" id="CHEBI:58349"/>
        <dbReference type="EC" id="1.14.13.8"/>
    </reaction>
    <physiologicalReaction direction="left-to-right" evidence="25">
        <dbReference type="Rhea" id="RHEA:24469"/>
    </physiologicalReaction>
</comment>
<keyword evidence="5" id="KW-0597">Phosphoprotein</keyword>
<keyword evidence="4" id="KW-0488">Methylation</keyword>
<comment type="catalytic activity">
    <reaction evidence="20">
        <text>NADPH + O2 + H(+) = H2O2 + NADP(+)</text>
        <dbReference type="Rhea" id="RHEA:11260"/>
        <dbReference type="ChEBI" id="CHEBI:15378"/>
        <dbReference type="ChEBI" id="CHEBI:15379"/>
        <dbReference type="ChEBI" id="CHEBI:16240"/>
        <dbReference type="ChEBI" id="CHEBI:57783"/>
        <dbReference type="ChEBI" id="CHEBI:58349"/>
        <dbReference type="EC" id="1.6.3.1"/>
    </reaction>
    <physiologicalReaction direction="left-to-right" evidence="20">
        <dbReference type="Rhea" id="RHEA:11261"/>
    </physiologicalReaction>
</comment>
<dbReference type="PIRSF" id="PIRSF000332">
    <property type="entry name" value="FMO"/>
    <property type="match status" value="1"/>
</dbReference>
<dbReference type="PANTHER" id="PTHR23023">
    <property type="entry name" value="DIMETHYLANILINE MONOOXYGENASE"/>
    <property type="match status" value="1"/>
</dbReference>
<evidence type="ECO:0000256" key="24">
    <source>
        <dbReference type="ARBA" id="ARBA00048990"/>
    </source>
</evidence>
<evidence type="ECO:0000256" key="18">
    <source>
        <dbReference type="ARBA" id="ARBA00047574"/>
    </source>
</evidence>
<dbReference type="InterPro" id="IPR020946">
    <property type="entry name" value="Flavin_mOase-like"/>
</dbReference>
<evidence type="ECO:0000256" key="22">
    <source>
        <dbReference type="ARBA" id="ARBA00048459"/>
    </source>
</evidence>
<evidence type="ECO:0000256" key="1">
    <source>
        <dbReference type="ARBA" id="ARBA00001974"/>
    </source>
</evidence>
<evidence type="ECO:0000256" key="27">
    <source>
        <dbReference type="PIRNR" id="PIRNR000332"/>
    </source>
</evidence>
<evidence type="ECO:0000256" key="19">
    <source>
        <dbReference type="ARBA" id="ARBA00047855"/>
    </source>
</evidence>
<dbReference type="InterPro" id="IPR002257">
    <property type="entry name" value="Flavin_mOase_5"/>
</dbReference>
<dbReference type="GO" id="GO:0006629">
    <property type="term" value="P:lipid metabolic process"/>
    <property type="evidence" value="ECO:0007669"/>
    <property type="project" value="UniProtKB-KW"/>
</dbReference>
<dbReference type="GO" id="GO:0050661">
    <property type="term" value="F:NADP binding"/>
    <property type="evidence" value="ECO:0007669"/>
    <property type="project" value="InterPro"/>
</dbReference>
<evidence type="ECO:0000256" key="16">
    <source>
        <dbReference type="ARBA" id="ARBA00045722"/>
    </source>
</evidence>
<evidence type="ECO:0000256" key="26">
    <source>
        <dbReference type="ARBA" id="ARBA00049475"/>
    </source>
</evidence>
<dbReference type="PRINTS" id="PR01125">
    <property type="entry name" value="FMOXYGENASE5"/>
</dbReference>
<evidence type="ECO:0000256" key="17">
    <source>
        <dbReference type="ARBA" id="ARBA00047426"/>
    </source>
</evidence>
<evidence type="ECO:0000256" key="23">
    <source>
        <dbReference type="ARBA" id="ARBA00048989"/>
    </source>
</evidence>
<dbReference type="AlphaFoldDB" id="M7B995"/>
<keyword evidence="15 27" id="KW-0472">Membrane</keyword>
<dbReference type="FunFam" id="3.50.50.60:FF:000073">
    <property type="entry name" value="Dimethylaniline monooxygenase [N-oxide-forming]"/>
    <property type="match status" value="1"/>
</dbReference>
<evidence type="ECO:0000256" key="28">
    <source>
        <dbReference type="RuleBase" id="RU361177"/>
    </source>
</evidence>
<sequence>MSGPKVRLTSLDQDWMMQSGCGTCDLLIRKALFQIVEKLNFLPVLSEEDLLPEVTPEEGLWSPHLEESNDEGLQPTCFERSEDIGGLWRFQECDTDWKASIYKSVTINTSKEMMGYSDFPIPEDYPNYMHNSKVMDYFRMYAEHFDLLRYIRFQTSVLSVRKCSDFSTTGQWDVITETVGKQNSAIFDVILVCTGHHIDPYLPLECFPGVEKFKGKIMHSREYKYPEEFRDKRIVVVGLGNSGVDISLDLSHTTKQVFLSTRTGAWVVNRVSDNGFPLDVVHFTRFKNLLRHIIPLYLMNRWGENKLNVRFNHENYGLKPQFRFLSKYPIVGDDLPNAIVSGRVLMKPNVKEFTDTAVIFEDGSREENIDIVLFATGYNFSFPFLEENILKVNNNRVPLYKFVFPPRLEKPTLAIIGLLQPLGAIMPIAELQTRWATRVFKGLLKLPSLDDMMADIAKKIKENEKRYIPSQHITLQVQYIDCVDELACLLGVKPNLLFLFLTDPKLALEVLFGPCTPAQFRLTGPGKWDGARKSILTQRQRILKATKTRALKTRSDNDTCLVSSLCIKIMGLFVLIAAIFAYL</sequence>
<keyword evidence="10 27" id="KW-0521">NADP</keyword>
<accession>M7B995</accession>
<gene>
    <name evidence="30" type="ORF">UY3_08366</name>
</gene>
<evidence type="ECO:0000256" key="10">
    <source>
        <dbReference type="ARBA" id="ARBA00022857"/>
    </source>
</evidence>
<feature type="transmembrane region" description="Helical" evidence="29">
    <location>
        <begin position="561"/>
        <end position="582"/>
    </location>
</feature>
<dbReference type="Gene3D" id="3.50.50.60">
    <property type="entry name" value="FAD/NAD(P)-binding domain"/>
    <property type="match status" value="4"/>
</dbReference>
<organism evidence="30 31">
    <name type="scientific">Chelonia mydas</name>
    <name type="common">Green sea-turtle</name>
    <name type="synonym">Chelonia agassizi</name>
    <dbReference type="NCBI Taxonomy" id="8469"/>
    <lineage>
        <taxon>Eukaryota</taxon>
        <taxon>Metazoa</taxon>
        <taxon>Chordata</taxon>
        <taxon>Craniata</taxon>
        <taxon>Vertebrata</taxon>
        <taxon>Euteleostomi</taxon>
        <taxon>Archelosauria</taxon>
        <taxon>Testudinata</taxon>
        <taxon>Testudines</taxon>
        <taxon>Cryptodira</taxon>
        <taxon>Durocryptodira</taxon>
        <taxon>Americhelydia</taxon>
        <taxon>Chelonioidea</taxon>
        <taxon>Cheloniidae</taxon>
        <taxon>Chelonia</taxon>
    </lineage>
</organism>
<evidence type="ECO:0000256" key="3">
    <source>
        <dbReference type="ARBA" id="ARBA00009183"/>
    </source>
</evidence>
<keyword evidence="14" id="KW-0443">Lipid metabolism</keyword>
<dbReference type="Proteomes" id="UP000031443">
    <property type="component" value="Unassembled WGS sequence"/>
</dbReference>
<dbReference type="STRING" id="8469.M7B995"/>
<evidence type="ECO:0000256" key="13">
    <source>
        <dbReference type="ARBA" id="ARBA00023033"/>
    </source>
</evidence>